<organism evidence="3 5">
    <name type="scientific">Sulfodiicoccus acidiphilus</name>
    <dbReference type="NCBI Taxonomy" id="1670455"/>
    <lineage>
        <taxon>Archaea</taxon>
        <taxon>Thermoproteota</taxon>
        <taxon>Thermoprotei</taxon>
        <taxon>Sulfolobales</taxon>
        <taxon>Sulfolobaceae</taxon>
        <taxon>Sulfodiicoccus</taxon>
    </lineage>
</organism>
<evidence type="ECO:0000313" key="3">
    <source>
        <dbReference type="EMBL" id="BBD72556.1"/>
    </source>
</evidence>
<reference evidence="3" key="3">
    <citation type="journal article" date="2019" name="BMC Res. Notes">
        <title>Complete genome sequence of the Sulfodiicoccus acidiphilus strain HS-1T, the first crenarchaeon that lacks polB3, isolated from an acidic hot spring in Ohwaku-dani, Hakone, Japan.</title>
        <authorList>
            <person name="Sakai H.D."/>
            <person name="Kurosawa N."/>
        </authorList>
    </citation>
    <scope>NUCLEOTIDE SEQUENCE</scope>
    <source>
        <strain evidence="3">HS-1</strain>
    </source>
</reference>
<dbReference type="InterPro" id="IPR023391">
    <property type="entry name" value="Prot_translocase_SecE_dom_sf"/>
</dbReference>
<proteinExistence type="predicted"/>
<dbReference type="Gene3D" id="1.20.5.820">
    <property type="entry name" value="Preprotein translocase SecE subunit"/>
    <property type="match status" value="1"/>
</dbReference>
<reference evidence="4" key="4">
    <citation type="submission" date="2020-09" db="EMBL/GenBank/DDBJ databases">
        <authorList>
            <person name="Sun Q."/>
            <person name="Ohkuma M."/>
        </authorList>
    </citation>
    <scope>NUCLEOTIDE SEQUENCE</scope>
    <source>
        <strain evidence="4">JCM 31740</strain>
    </source>
</reference>
<reference evidence="5" key="2">
    <citation type="submission" date="2018-04" db="EMBL/GenBank/DDBJ databases">
        <title>Complete genome sequence of Sulfodiicoccus acidiphilus strain HS-1.</title>
        <authorList>
            <person name="Sakai H.D."/>
            <person name="Kurosawa N."/>
        </authorList>
    </citation>
    <scope>NUCLEOTIDE SEQUENCE [LARGE SCALE GENOMIC DNA]</scope>
    <source>
        <strain evidence="5">HS-1</strain>
    </source>
</reference>
<dbReference type="EMBL" id="BMQS01000007">
    <property type="protein sequence ID" value="GGT93685.1"/>
    <property type="molecule type" value="Genomic_DNA"/>
</dbReference>
<feature type="transmembrane region" description="Helical" evidence="2">
    <location>
        <begin position="36"/>
        <end position="57"/>
    </location>
</feature>
<keyword evidence="2" id="KW-0812">Transmembrane</keyword>
<gene>
    <name evidence="4" type="ORF">GCM10007116_09260</name>
    <name evidence="3" type="ORF">HS1genome_0945</name>
</gene>
<evidence type="ECO:0000313" key="5">
    <source>
        <dbReference type="Proteomes" id="UP000276741"/>
    </source>
</evidence>
<sequence length="59" mass="6644">MNIRESLRELADGWKRLMTSSSKPDRKNFTFNLRTVFLVLVVIGVLALVIQLATVLLGV</sequence>
<reference evidence="4" key="1">
    <citation type="journal article" date="2014" name="Int. J. Syst. Evol. Microbiol.">
        <title>Complete genome sequence of Corynebacterium casei LMG S-19264T (=DSM 44701T), isolated from a smear-ripened cheese.</title>
        <authorList>
            <consortium name="US DOE Joint Genome Institute (JGI-PGF)"/>
            <person name="Walter F."/>
            <person name="Albersmeier A."/>
            <person name="Kalinowski J."/>
            <person name="Ruckert C."/>
        </authorList>
    </citation>
    <scope>NUCLEOTIDE SEQUENCE</scope>
    <source>
        <strain evidence="4">JCM 31740</strain>
    </source>
</reference>
<accession>A0A348B304</accession>
<protein>
    <recommendedName>
        <fullName evidence="6">Protein translocase subunit SecE</fullName>
    </recommendedName>
</protein>
<evidence type="ECO:0008006" key="6">
    <source>
        <dbReference type="Google" id="ProtNLM"/>
    </source>
</evidence>
<keyword evidence="1" id="KW-1003">Cell membrane</keyword>
<keyword evidence="5" id="KW-1185">Reference proteome</keyword>
<keyword evidence="2" id="KW-0472">Membrane</keyword>
<name>A0A348B304_9CREN</name>
<keyword evidence="2" id="KW-1133">Transmembrane helix</keyword>
<evidence type="ECO:0000256" key="2">
    <source>
        <dbReference type="SAM" id="Phobius"/>
    </source>
</evidence>
<evidence type="ECO:0000256" key="1">
    <source>
        <dbReference type="ARBA" id="ARBA00022475"/>
    </source>
</evidence>
<dbReference type="RefSeq" id="WP_126449840.1">
    <property type="nucleotide sequence ID" value="NZ_AP018553.1"/>
</dbReference>
<evidence type="ECO:0000313" key="4">
    <source>
        <dbReference type="EMBL" id="GGT93685.1"/>
    </source>
</evidence>
<dbReference type="SUPFAM" id="SSF103456">
    <property type="entry name" value="Preprotein translocase SecE subunit"/>
    <property type="match status" value="1"/>
</dbReference>
<dbReference type="AlphaFoldDB" id="A0A348B304"/>
<dbReference type="Proteomes" id="UP000276741">
    <property type="component" value="Chromosome"/>
</dbReference>
<dbReference type="Proteomes" id="UP000616143">
    <property type="component" value="Unassembled WGS sequence"/>
</dbReference>
<dbReference type="GeneID" id="38666450"/>
<dbReference type="EMBL" id="AP018553">
    <property type="protein sequence ID" value="BBD72556.1"/>
    <property type="molecule type" value="Genomic_DNA"/>
</dbReference>
<dbReference type="KEGG" id="sacd:HS1genome_0945"/>